<feature type="region of interest" description="Disordered" evidence="1">
    <location>
        <begin position="895"/>
        <end position="923"/>
    </location>
</feature>
<feature type="domain" description="PDZ" evidence="2">
    <location>
        <begin position="726"/>
        <end position="812"/>
    </location>
</feature>
<feature type="region of interest" description="Disordered" evidence="1">
    <location>
        <begin position="145"/>
        <end position="198"/>
    </location>
</feature>
<feature type="compositionally biased region" description="Low complexity" evidence="1">
    <location>
        <begin position="693"/>
        <end position="704"/>
    </location>
</feature>
<dbReference type="SMART" id="SM00228">
    <property type="entry name" value="PDZ"/>
    <property type="match status" value="2"/>
</dbReference>
<organism evidence="3 4">
    <name type="scientific">Tigriopus californicus</name>
    <name type="common">Marine copepod</name>
    <dbReference type="NCBI Taxonomy" id="6832"/>
    <lineage>
        <taxon>Eukaryota</taxon>
        <taxon>Metazoa</taxon>
        <taxon>Ecdysozoa</taxon>
        <taxon>Arthropoda</taxon>
        <taxon>Crustacea</taxon>
        <taxon>Multicrustacea</taxon>
        <taxon>Hexanauplia</taxon>
        <taxon>Copepoda</taxon>
        <taxon>Harpacticoida</taxon>
        <taxon>Harpacticidae</taxon>
        <taxon>Tigriopus</taxon>
    </lineage>
</organism>
<feature type="compositionally biased region" description="Low complexity" evidence="1">
    <location>
        <begin position="428"/>
        <end position="440"/>
    </location>
</feature>
<feature type="compositionally biased region" description="Basic and acidic residues" evidence="1">
    <location>
        <begin position="186"/>
        <end position="198"/>
    </location>
</feature>
<feature type="region of interest" description="Disordered" evidence="1">
    <location>
        <begin position="1"/>
        <end position="47"/>
    </location>
</feature>
<comment type="caution">
    <text evidence="3">The sequence shown here is derived from an EMBL/GenBank/DDBJ whole genome shotgun (WGS) entry which is preliminary data.</text>
</comment>
<dbReference type="OrthoDB" id="6022711at2759"/>
<proteinExistence type="predicted"/>
<dbReference type="STRING" id="6832.A0A553NPE8"/>
<dbReference type="PANTHER" id="PTHR11324:SF16">
    <property type="entry name" value="PDZ DOMAIN-CONTAINING PROTEIN 2"/>
    <property type="match status" value="1"/>
</dbReference>
<dbReference type="Proteomes" id="UP000318571">
    <property type="component" value="Chromosome 4"/>
</dbReference>
<evidence type="ECO:0000259" key="2">
    <source>
        <dbReference type="PROSITE" id="PS50106"/>
    </source>
</evidence>
<dbReference type="InterPro" id="IPR001478">
    <property type="entry name" value="PDZ"/>
</dbReference>
<feature type="compositionally biased region" description="Low complexity" evidence="1">
    <location>
        <begin position="374"/>
        <end position="388"/>
    </location>
</feature>
<feature type="compositionally biased region" description="Polar residues" evidence="1">
    <location>
        <begin position="612"/>
        <end position="621"/>
    </location>
</feature>
<dbReference type="EMBL" id="VCGU01000011">
    <property type="protein sequence ID" value="TRY67321.1"/>
    <property type="molecule type" value="Genomic_DNA"/>
</dbReference>
<accession>A0A553NPE8</accession>
<feature type="region of interest" description="Disordered" evidence="1">
    <location>
        <begin position="603"/>
        <end position="631"/>
    </location>
</feature>
<dbReference type="Pfam" id="PF00595">
    <property type="entry name" value="PDZ"/>
    <property type="match status" value="2"/>
</dbReference>
<feature type="compositionally biased region" description="Basic and acidic residues" evidence="1">
    <location>
        <begin position="665"/>
        <end position="674"/>
    </location>
</feature>
<keyword evidence="4" id="KW-1185">Reference proteome</keyword>
<dbReference type="AlphaFoldDB" id="A0A553NPE8"/>
<feature type="compositionally biased region" description="Low complexity" evidence="1">
    <location>
        <begin position="23"/>
        <end position="47"/>
    </location>
</feature>
<name>A0A553NPE8_TIGCA</name>
<dbReference type="SUPFAM" id="SSF50156">
    <property type="entry name" value="PDZ domain-like"/>
    <property type="match status" value="2"/>
</dbReference>
<feature type="compositionally biased region" description="Polar residues" evidence="1">
    <location>
        <begin position="899"/>
        <end position="921"/>
    </location>
</feature>
<protein>
    <recommendedName>
        <fullName evidence="2">PDZ domain-containing protein</fullName>
    </recommendedName>
</protein>
<feature type="region of interest" description="Disordered" evidence="1">
    <location>
        <begin position="63"/>
        <end position="109"/>
    </location>
</feature>
<evidence type="ECO:0000313" key="3">
    <source>
        <dbReference type="EMBL" id="TRY67321.1"/>
    </source>
</evidence>
<feature type="compositionally biased region" description="Basic residues" evidence="1">
    <location>
        <begin position="174"/>
        <end position="185"/>
    </location>
</feature>
<feature type="compositionally biased region" description="Acidic residues" evidence="1">
    <location>
        <begin position="675"/>
        <end position="689"/>
    </location>
</feature>
<feature type="region of interest" description="Disordered" evidence="1">
    <location>
        <begin position="348"/>
        <end position="395"/>
    </location>
</feature>
<dbReference type="PANTHER" id="PTHR11324">
    <property type="entry name" value="IL16-RELATED"/>
    <property type="match status" value="1"/>
</dbReference>
<dbReference type="InterPro" id="IPR036034">
    <property type="entry name" value="PDZ_sf"/>
</dbReference>
<feature type="region of interest" description="Disordered" evidence="1">
    <location>
        <begin position="413"/>
        <end position="443"/>
    </location>
</feature>
<feature type="compositionally biased region" description="Low complexity" evidence="1">
    <location>
        <begin position="63"/>
        <end position="75"/>
    </location>
</feature>
<feature type="compositionally biased region" description="Basic residues" evidence="1">
    <location>
        <begin position="1"/>
        <end position="10"/>
    </location>
</feature>
<feature type="compositionally biased region" description="Basic and acidic residues" evidence="1">
    <location>
        <begin position="349"/>
        <end position="369"/>
    </location>
</feature>
<evidence type="ECO:0000256" key="1">
    <source>
        <dbReference type="SAM" id="MobiDB-lite"/>
    </source>
</evidence>
<feature type="domain" description="PDZ" evidence="2">
    <location>
        <begin position="986"/>
        <end position="1059"/>
    </location>
</feature>
<dbReference type="Gene3D" id="2.30.42.10">
    <property type="match status" value="2"/>
</dbReference>
<evidence type="ECO:0000313" key="4">
    <source>
        <dbReference type="Proteomes" id="UP000318571"/>
    </source>
</evidence>
<gene>
    <name evidence="3" type="ORF">TCAL_11134</name>
</gene>
<dbReference type="PROSITE" id="PS50106">
    <property type="entry name" value="PDZ"/>
    <property type="match status" value="2"/>
</dbReference>
<feature type="region of interest" description="Disordered" evidence="1">
    <location>
        <begin position="645"/>
        <end position="705"/>
    </location>
</feature>
<reference evidence="3 4" key="1">
    <citation type="journal article" date="2018" name="Nat. Ecol. Evol.">
        <title>Genomic signatures of mitonuclear coevolution across populations of Tigriopus californicus.</title>
        <authorList>
            <person name="Barreto F.S."/>
            <person name="Watson E.T."/>
            <person name="Lima T.G."/>
            <person name="Willett C.S."/>
            <person name="Edmands S."/>
            <person name="Li W."/>
            <person name="Burton R.S."/>
        </authorList>
    </citation>
    <scope>NUCLEOTIDE SEQUENCE [LARGE SCALE GENOMIC DNA]</scope>
    <source>
        <strain evidence="3 4">San Diego</strain>
    </source>
</reference>
<sequence length="1108" mass="120905">MKRIWNRKQGHHDATQPVARGPSSRSSASSLSSSQASQKVTLTGSCSSSSGLVVIGTGSMATATTTTTTTSPSTPLHHHHHHHHHPGPHISHSHRHPNHVVSHGASLSGSTARFAKGGSLPVDARYGGLHGYPVFIGPGGHPHAPQGLIPWGGDMPSFQEEPQIVRGEHEPPRSRGRSRSRNRGRPSRDDSCNNGDSKRIGRVESIRKFLLHGRSGVPSQVPEPLQLMEFSPGVIALDPPHCSCKQSGPTVLVPPRRSKSTERINVPPAAYFIPAFAAHDNFRFRRRNSSLENLNEMLANDGLSNKPKEDRVVKFKDEPERGRSVGRKPRHFKATSIASIKSTVSILKDPSRSKVEVKPTKGILKEESQSQKNPSPSSPSSSPLSLPSMVQKSNSTNSEVLAIEDLLQSSVPAVAPQDESGYDSDQTPKSSESAKDSPSSLRSNTILLEENSNHSPESRRTSPDQLVENLEKENRNTMNFGTSIDDLPIKPVPKRDIFPQSLRNLFQPKLGREEFIPVKENSFDSDTEKDLSLESIMTRNGAICRSDSRLKDFHRRSDVCKSLPSISFGDNPLDLFQTINRTDEEKLSSIQPIYAVIEKSVDYPSSKKETPSPENVTSVTVDYTKPSETHAEQVTKLLQSTRMDVNNNKNDENSNIPPNDDVQDDDHHERNKNDDVDETDCEDGDDDDGQSNSLSVLSTTSTTVPMDFGESLPPILTNLMNKQFRLHRIVKEEGSELGVLITKKFNKDKRTVGYMIAYIEPGGLIAQDGRFHVGDEIINVNGQTLRGLSMEEARDVLKNAPKTVDLIVARSHATDRPPNGTNNQVIKKRRRLPVIDRPKSAPISGEIILHLAASLPDGGNPTTSTPTSTGSVLDICDLSSGEAALKTVIKVCQSDMERTSSNPPAMESESTQMGQPNTGLNHFSPPQVRLTSSLSSIRAREQRSLPEVPKIKGQHPLRRGRMITNGSPILAGGINKMRKLPPNVQTVEYEKGCGKKGLGFSVVGGNDSPRGSMGIFVKSIFQYGQAAEDGSLSEGDEILAVNGHSLQYCSHDEAINVFRGIKSGKVVLNFLHRPPELIPGSPLSSSRSIILSPKMGLKSSGSRAHESP</sequence>
<feature type="compositionally biased region" description="Basic residues" evidence="1">
    <location>
        <begin position="76"/>
        <end position="98"/>
    </location>
</feature>